<sequence>MLQPFSRAMAEELKGVKTDHLDKECPAFKQGCPFSKVEDKQLKDAIEKCPEFKSGCPFKDAKSLAEVYEKLSHVPHSAGHESELSGQKLIEMFKKMHDTSECLEEKLGDCPVFHKDQGCPFKSVRTQEGKRLAEPVETVGHDERATKKLKTVDVSHLKQQCPAFKEGCPFVKVEEKQLVEAVEKCPEFQSGCPFKDAKSLAEVYEKLSHVPHSAGHESELSGQKLIEVFKKMHDTSECLEEKLGDCPVFHKDQGCPFKSVRSEEGKHLVEPVESVAHDQHVKEELQTVDATHLQDQCPAFKGGCPFSKLEDKAMKDAIEKCPEFKSGCPFKDAKSLAEVYEKLSHVPHSAGHESELSGQKLIEMFKKMHDTSECLEEKLGDCPVFHKDQGCPFKSVRSEEGKHLVEPVESVAHDQHVIHDLKSLDTAQVQEHCPAFKDGCPFAKTDEKVLTEAIEKCPEFKNGCPFKGAKSLAEVYEKLSHVPHAGHVKEVSGQKLVEMLKKMHSTSECLEKKLGDCPVFHKDDGCPFKSVRSEGKHLVDPVDSVAHN</sequence>
<gene>
    <name evidence="1" type="ORF">PACLA_8A048782</name>
</gene>
<dbReference type="Proteomes" id="UP001152795">
    <property type="component" value="Unassembled WGS sequence"/>
</dbReference>
<dbReference type="OrthoDB" id="5947959at2759"/>
<comment type="caution">
    <text evidence="1">The sequence shown here is derived from an EMBL/GenBank/DDBJ whole genome shotgun (WGS) entry which is preliminary data.</text>
</comment>
<evidence type="ECO:0000313" key="2">
    <source>
        <dbReference type="Proteomes" id="UP001152795"/>
    </source>
</evidence>
<proteinExistence type="predicted"/>
<evidence type="ECO:0000313" key="1">
    <source>
        <dbReference type="EMBL" id="CAB4034875.1"/>
    </source>
</evidence>
<protein>
    <submittedName>
        <fullName evidence="1">Uncharacterized protein</fullName>
    </submittedName>
</protein>
<dbReference type="AlphaFoldDB" id="A0A6S7JQI4"/>
<keyword evidence="2" id="KW-1185">Reference proteome</keyword>
<dbReference type="EMBL" id="CACRXK020020499">
    <property type="protein sequence ID" value="CAB4034875.1"/>
    <property type="molecule type" value="Genomic_DNA"/>
</dbReference>
<name>A0A6S7JQI4_PARCT</name>
<organism evidence="1 2">
    <name type="scientific">Paramuricea clavata</name>
    <name type="common">Red gorgonian</name>
    <name type="synonym">Violescent sea-whip</name>
    <dbReference type="NCBI Taxonomy" id="317549"/>
    <lineage>
        <taxon>Eukaryota</taxon>
        <taxon>Metazoa</taxon>
        <taxon>Cnidaria</taxon>
        <taxon>Anthozoa</taxon>
        <taxon>Octocorallia</taxon>
        <taxon>Malacalcyonacea</taxon>
        <taxon>Plexauridae</taxon>
        <taxon>Paramuricea</taxon>
    </lineage>
</organism>
<reference evidence="1" key="1">
    <citation type="submission" date="2020-04" db="EMBL/GenBank/DDBJ databases">
        <authorList>
            <person name="Alioto T."/>
            <person name="Alioto T."/>
            <person name="Gomez Garrido J."/>
        </authorList>
    </citation>
    <scope>NUCLEOTIDE SEQUENCE</scope>
    <source>
        <strain evidence="1">A484AB</strain>
    </source>
</reference>
<accession>A0A6S7JQI4</accession>